<dbReference type="EMBL" id="FNWQ01000002">
    <property type="protein sequence ID" value="SEH31718.1"/>
    <property type="molecule type" value="Genomic_DNA"/>
</dbReference>
<dbReference type="InterPro" id="IPR029039">
    <property type="entry name" value="Flavoprotein-like_sf"/>
</dbReference>
<dbReference type="STRING" id="680127.SAMN05421593_1541"/>
<evidence type="ECO:0000313" key="2">
    <source>
        <dbReference type="EMBL" id="SEH31718.1"/>
    </source>
</evidence>
<dbReference type="GO" id="GO:0010181">
    <property type="term" value="F:FMN binding"/>
    <property type="evidence" value="ECO:0007669"/>
    <property type="project" value="TreeGrafter"/>
</dbReference>
<dbReference type="RefSeq" id="WP_089690899.1">
    <property type="nucleotide sequence ID" value="NZ_FNWQ01000002.1"/>
</dbReference>
<dbReference type="InterPro" id="IPR005025">
    <property type="entry name" value="FMN_Rdtase-like_dom"/>
</dbReference>
<dbReference type="InterPro" id="IPR050712">
    <property type="entry name" value="NAD(P)H-dep_reductase"/>
</dbReference>
<dbReference type="Proteomes" id="UP000198561">
    <property type="component" value="Unassembled WGS sequence"/>
</dbReference>
<reference evidence="2 3" key="1">
    <citation type="submission" date="2016-10" db="EMBL/GenBank/DDBJ databases">
        <authorList>
            <person name="de Groot N.N."/>
        </authorList>
    </citation>
    <scope>NUCLEOTIDE SEQUENCE [LARGE SCALE GENOMIC DNA]</scope>
    <source>
        <strain evidence="2 3">DSM 23031</strain>
    </source>
</reference>
<dbReference type="GO" id="GO:0016491">
    <property type="term" value="F:oxidoreductase activity"/>
    <property type="evidence" value="ECO:0007669"/>
    <property type="project" value="InterPro"/>
</dbReference>
<protein>
    <submittedName>
        <fullName evidence="2">Arsenical resistance protein ArsH</fullName>
    </submittedName>
</protein>
<organism evidence="2 3">
    <name type="scientific">Chryseobacterium culicis</name>
    <dbReference type="NCBI Taxonomy" id="680127"/>
    <lineage>
        <taxon>Bacteria</taxon>
        <taxon>Pseudomonadati</taxon>
        <taxon>Bacteroidota</taxon>
        <taxon>Flavobacteriia</taxon>
        <taxon>Flavobacteriales</taxon>
        <taxon>Weeksellaceae</taxon>
        <taxon>Chryseobacterium group</taxon>
        <taxon>Chryseobacterium</taxon>
    </lineage>
</organism>
<dbReference type="PANTHER" id="PTHR30543:SF21">
    <property type="entry name" value="NAD(P)H-DEPENDENT FMN REDUCTASE LOT6"/>
    <property type="match status" value="1"/>
</dbReference>
<dbReference type="GO" id="GO:0005829">
    <property type="term" value="C:cytosol"/>
    <property type="evidence" value="ECO:0007669"/>
    <property type="project" value="TreeGrafter"/>
</dbReference>
<dbReference type="OrthoDB" id="9812295at2"/>
<dbReference type="Gene3D" id="3.40.50.360">
    <property type="match status" value="1"/>
</dbReference>
<feature type="domain" description="NADPH-dependent FMN reductase-like" evidence="1">
    <location>
        <begin position="1"/>
        <end position="142"/>
    </location>
</feature>
<dbReference type="Pfam" id="PF03358">
    <property type="entry name" value="FMN_red"/>
    <property type="match status" value="1"/>
</dbReference>
<dbReference type="AlphaFoldDB" id="A0A1H6HC64"/>
<accession>A0A1H6HC64</accession>
<dbReference type="SUPFAM" id="SSF52218">
    <property type="entry name" value="Flavoproteins"/>
    <property type="match status" value="1"/>
</dbReference>
<gene>
    <name evidence="2" type="ORF">SAMN05421593_1541</name>
</gene>
<proteinExistence type="predicted"/>
<evidence type="ECO:0000259" key="1">
    <source>
        <dbReference type="Pfam" id="PF03358"/>
    </source>
</evidence>
<name>A0A1H6HC64_CHRCI</name>
<dbReference type="PANTHER" id="PTHR30543">
    <property type="entry name" value="CHROMATE REDUCTASE"/>
    <property type="match status" value="1"/>
</dbReference>
<evidence type="ECO:0000313" key="3">
    <source>
        <dbReference type="Proteomes" id="UP000198561"/>
    </source>
</evidence>
<sequence length="194" mass="21659">MKAIIFNGSLERRTLSTSGLISQYFSERLKQQGIQTDIFTLADSGIPLFDVTLTKTPLAVERMTQMFTDADIHIWLAPLYHGSIPGVMKNCLDWLEVTADRYEPYLTDKTVGLVCWADGLQAMQGINTMDSIAKSLRAWPLPFSVPIVRSSLFASDSSTEISDLYSGKFDKLIRIATSKKIESINSSDVLRPED</sequence>